<reference evidence="2" key="1">
    <citation type="submission" date="2025-08" db="UniProtKB">
        <authorList>
            <consortium name="RefSeq"/>
        </authorList>
    </citation>
    <scope>IDENTIFICATION</scope>
    <source>
        <tissue evidence="2">Etiolated seedlings</tissue>
    </source>
</reference>
<dbReference type="PANTHER" id="PTHR31569:SF4">
    <property type="entry name" value="SWIM-TYPE DOMAIN-CONTAINING PROTEIN"/>
    <property type="match status" value="1"/>
</dbReference>
<accession>A0A3Q7Y7D0</accession>
<name>A0A3Q7Y7D0_CICAR</name>
<dbReference type="PANTHER" id="PTHR31569">
    <property type="entry name" value="SWIM-TYPE DOMAIN-CONTAINING PROTEIN"/>
    <property type="match status" value="1"/>
</dbReference>
<dbReference type="Pfam" id="PF08731">
    <property type="entry name" value="AFT"/>
    <property type="match status" value="1"/>
</dbReference>
<dbReference type="GO" id="GO:0000981">
    <property type="term" value="F:DNA-binding transcription factor activity, RNA polymerase II-specific"/>
    <property type="evidence" value="ECO:0007669"/>
    <property type="project" value="InterPro"/>
</dbReference>
<gene>
    <name evidence="2" type="primary">LOC113784866</name>
</gene>
<proteinExistence type="predicted"/>
<organism evidence="1 2">
    <name type="scientific">Cicer arietinum</name>
    <name type="common">Chickpea</name>
    <name type="synonym">Garbanzo</name>
    <dbReference type="NCBI Taxonomy" id="3827"/>
    <lineage>
        <taxon>Eukaryota</taxon>
        <taxon>Viridiplantae</taxon>
        <taxon>Streptophyta</taxon>
        <taxon>Embryophyta</taxon>
        <taxon>Tracheophyta</taxon>
        <taxon>Spermatophyta</taxon>
        <taxon>Magnoliopsida</taxon>
        <taxon>eudicotyledons</taxon>
        <taxon>Gunneridae</taxon>
        <taxon>Pentapetalae</taxon>
        <taxon>rosids</taxon>
        <taxon>fabids</taxon>
        <taxon>Fabales</taxon>
        <taxon>Fabaceae</taxon>
        <taxon>Papilionoideae</taxon>
        <taxon>50 kb inversion clade</taxon>
        <taxon>NPAAA clade</taxon>
        <taxon>Hologalegina</taxon>
        <taxon>IRL clade</taxon>
        <taxon>Cicereae</taxon>
        <taxon>Cicer</taxon>
    </lineage>
</organism>
<dbReference type="GO" id="GO:0045944">
    <property type="term" value="P:positive regulation of transcription by RNA polymerase II"/>
    <property type="evidence" value="ECO:0007669"/>
    <property type="project" value="InterPro"/>
</dbReference>
<sequence length="195" mass="22311">MSRVDVSASKNIIDSTEKFTTNQVFSSREVVFEWAKTIGRQNGILIVTIRSDKANGIRRRKDKLILGCKRGGRYKSESKSSVTCSHKENCPFTLRCVPLSVSEGWKISVRCGTHNHELLDTVTGHSNLGRLNEEERKFFNDITKFKFAPRFILNALKVRNETNVTIPSQIYKARSTYRSSLRGSYTETHMNYLIL</sequence>
<dbReference type="AlphaFoldDB" id="A0A3Q7Y7D0"/>
<dbReference type="InterPro" id="IPR014842">
    <property type="entry name" value="AFT"/>
</dbReference>
<keyword evidence="1" id="KW-1185">Reference proteome</keyword>
<dbReference type="Proteomes" id="UP000087171">
    <property type="component" value="Unplaced"/>
</dbReference>
<evidence type="ECO:0000313" key="2">
    <source>
        <dbReference type="RefSeq" id="XP_027186912.1"/>
    </source>
</evidence>
<dbReference type="GO" id="GO:0010106">
    <property type="term" value="P:cellular response to iron ion starvation"/>
    <property type="evidence" value="ECO:0007669"/>
    <property type="project" value="InterPro"/>
</dbReference>
<dbReference type="OrthoDB" id="1923014at2759"/>
<dbReference type="RefSeq" id="XP_027186912.1">
    <property type="nucleotide sequence ID" value="XM_027331111.1"/>
</dbReference>
<protein>
    <submittedName>
        <fullName evidence="2">Uncharacterized protein LOC113784866</fullName>
    </submittedName>
</protein>
<dbReference type="InterPro" id="IPR052579">
    <property type="entry name" value="Zinc_finger_SWIM"/>
</dbReference>
<evidence type="ECO:0000313" key="1">
    <source>
        <dbReference type="Proteomes" id="UP000087171"/>
    </source>
</evidence>